<dbReference type="Proteomes" id="UP001551329">
    <property type="component" value="Unassembled WGS sequence"/>
</dbReference>
<evidence type="ECO:0000313" key="1">
    <source>
        <dbReference type="EMBL" id="MEU7074291.1"/>
    </source>
</evidence>
<protein>
    <submittedName>
        <fullName evidence="1">Uncharacterized protein</fullName>
    </submittedName>
</protein>
<dbReference type="EMBL" id="JBEZAE010000025">
    <property type="protein sequence ID" value="MEU7074291.1"/>
    <property type="molecule type" value="Genomic_DNA"/>
</dbReference>
<name>A0ABV3CHM7_9ACTN</name>
<comment type="caution">
    <text evidence="1">The sequence shown here is derived from an EMBL/GenBank/DDBJ whole genome shotgun (WGS) entry which is preliminary data.</text>
</comment>
<proteinExistence type="predicted"/>
<evidence type="ECO:0000313" key="2">
    <source>
        <dbReference type="Proteomes" id="UP001551329"/>
    </source>
</evidence>
<keyword evidence="2" id="KW-1185">Reference proteome</keyword>
<gene>
    <name evidence="1" type="ORF">AB0A88_29810</name>
</gene>
<accession>A0ABV3CHM7</accession>
<dbReference type="RefSeq" id="WP_358476806.1">
    <property type="nucleotide sequence ID" value="NZ_JBEZAE010000025.1"/>
</dbReference>
<sequence length="51" mass="5448">MAKDEIARIRTRRYRSSFDGAASAACSTLIDPPGNALNTAFGRLPIPNVKG</sequence>
<reference evidence="1 2" key="1">
    <citation type="submission" date="2024-06" db="EMBL/GenBank/DDBJ databases">
        <title>The Natural Products Discovery Center: Release of the First 8490 Sequenced Strains for Exploring Actinobacteria Biosynthetic Diversity.</title>
        <authorList>
            <person name="Kalkreuter E."/>
            <person name="Kautsar S.A."/>
            <person name="Yang D."/>
            <person name="Bader C.D."/>
            <person name="Teijaro C.N."/>
            <person name="Fluegel L."/>
            <person name="Davis C.M."/>
            <person name="Simpson J.R."/>
            <person name="Lauterbach L."/>
            <person name="Steele A.D."/>
            <person name="Gui C."/>
            <person name="Meng S."/>
            <person name="Li G."/>
            <person name="Viehrig K."/>
            <person name="Ye F."/>
            <person name="Su P."/>
            <person name="Kiefer A.F."/>
            <person name="Nichols A."/>
            <person name="Cepeda A.J."/>
            <person name="Yan W."/>
            <person name="Fan B."/>
            <person name="Jiang Y."/>
            <person name="Adhikari A."/>
            <person name="Zheng C.-J."/>
            <person name="Schuster L."/>
            <person name="Cowan T.M."/>
            <person name="Smanski M.J."/>
            <person name="Chevrette M.G."/>
            <person name="De Carvalho L.P.S."/>
            <person name="Shen B."/>
        </authorList>
    </citation>
    <scope>NUCLEOTIDE SEQUENCE [LARGE SCALE GENOMIC DNA]</scope>
    <source>
        <strain evidence="1 2">NPDC045974</strain>
    </source>
</reference>
<organism evidence="1 2">
    <name type="scientific">Streptomyces narbonensis</name>
    <dbReference type="NCBI Taxonomy" id="67333"/>
    <lineage>
        <taxon>Bacteria</taxon>
        <taxon>Bacillati</taxon>
        <taxon>Actinomycetota</taxon>
        <taxon>Actinomycetes</taxon>
        <taxon>Kitasatosporales</taxon>
        <taxon>Streptomycetaceae</taxon>
        <taxon>Streptomyces</taxon>
    </lineage>
</organism>